<sequence>MMSRRASKRTSRFDVFDFADEDKRVERESAEILGRFKNPKKCRNAPSPFNVYTFRQCSPQQNEISNRAIDPDIECMNGSRSKQKEINSGPIELDAEVTEHRFLQSRKTQEMKNIDGPIDVDAKEVRASKTAEKGSRYKFGDTNASVTGQQCIIPAYYPVNARQGEIFDLDTSWQSFSTNYENGQVAIISKNDGRIQMSSSSAFAFSHVECEDSPEEQLSVHGSDGHAIETENVKVVISPDLMLYGGKNCTECQLTFSETSLKFEGLTVNGTRKKFSFERTVGDIISIDAKWHKTVQTAIINLVLQSKSSKRVANANETSAIELLEFVVYDPCWSERQEAIKSLSLKYKDIWNTISDENEENVFMGQHSSFHECFKEVIYPKGDPDAVSISKRDVELLQPETFINDTIIDFYINYLKNKIRPEEQQRFHFFNSFFFRKLADLDKGLSHACQAKAAFQRVRKWTRKVDIFEKDYIFIPVNYSFHWSLIVICHPGEVANFKDDETEKLLKVPCILHMDSIRGSHRGLKNLFQSYLSEEWKERHREATDDVPSKFLHLQFVPLELPQQENSFDCGLFLLHYMELFLLQAPSNFNPFKITRFSNFLNMRWFPPADASLKRSHIQKLIYEILEEQSCSSTSADSIFKCASSLLASGRKQETGVQFFKQIGRSRKTCHGHGHSLNSDIKQESENFSFSAASLPIQGCEDSGLEILECYEVGISGGLLSHGNYQQINTLNRRNAMSPIEEIEETSEEIAADSPSDLDGQQVAGLVSEPCLFMRYPSKDIRVLRTSWNRQMPLHIEDSAFDKPSDSSEIRLEDDQHLPEFEVCSHHGKTDEPESPSTPNEGYSDCIVEDSQGSSGMHDDIESTCSPSSFQRDISALSHQQADLTGKADLKASNMQKRSCTGRG</sequence>
<dbReference type="PROSITE" id="PS50600">
    <property type="entry name" value="ULP_PROTEASE"/>
    <property type="match status" value="1"/>
</dbReference>
<dbReference type="InterPro" id="IPR038765">
    <property type="entry name" value="Papain-like_cys_pep_sf"/>
</dbReference>
<gene>
    <name evidence="10" type="primary">LOC110421368</name>
</gene>
<feature type="compositionally biased region" description="Polar residues" evidence="7">
    <location>
        <begin position="893"/>
        <end position="904"/>
    </location>
</feature>
<dbReference type="PANTHER" id="PTHR47764:SF11">
    <property type="entry name" value="UBIQUITIN-LIKE-SPECIFIC PROTEASE 2A-RELATED"/>
    <property type="match status" value="1"/>
</dbReference>
<comment type="function">
    <text evidence="6">Protease that catalyzes two essential functions in the SUMO pathway: processing of full-length SUMOs to their mature forms and deconjugation of SUMO from targeted proteins.</text>
</comment>
<dbReference type="AlphaFoldDB" id="A0A6J1AW51"/>
<feature type="compositionally biased region" description="Polar residues" evidence="7">
    <location>
        <begin position="863"/>
        <end position="873"/>
    </location>
</feature>
<feature type="region of interest" description="Disordered" evidence="7">
    <location>
        <begin position="885"/>
        <end position="904"/>
    </location>
</feature>
<keyword evidence="4" id="KW-0378">Hydrolase</keyword>
<organism evidence="9 10">
    <name type="scientific">Herrania umbratica</name>
    <dbReference type="NCBI Taxonomy" id="108875"/>
    <lineage>
        <taxon>Eukaryota</taxon>
        <taxon>Viridiplantae</taxon>
        <taxon>Streptophyta</taxon>
        <taxon>Embryophyta</taxon>
        <taxon>Tracheophyta</taxon>
        <taxon>Spermatophyta</taxon>
        <taxon>Magnoliopsida</taxon>
        <taxon>eudicotyledons</taxon>
        <taxon>Gunneridae</taxon>
        <taxon>Pentapetalae</taxon>
        <taxon>rosids</taxon>
        <taxon>malvids</taxon>
        <taxon>Malvales</taxon>
        <taxon>Malvaceae</taxon>
        <taxon>Byttnerioideae</taxon>
        <taxon>Herrania</taxon>
    </lineage>
</organism>
<dbReference type="Pfam" id="PF25352">
    <property type="entry name" value="PH_ULP"/>
    <property type="match status" value="1"/>
</dbReference>
<dbReference type="InterPro" id="IPR003653">
    <property type="entry name" value="Peptidase_C48_C"/>
</dbReference>
<evidence type="ECO:0000256" key="4">
    <source>
        <dbReference type="ARBA" id="ARBA00022801"/>
    </source>
</evidence>
<comment type="similarity">
    <text evidence="1">Belongs to the peptidase C48 family.</text>
</comment>
<evidence type="ECO:0000313" key="9">
    <source>
        <dbReference type="Proteomes" id="UP000504621"/>
    </source>
</evidence>
<evidence type="ECO:0000313" key="10">
    <source>
        <dbReference type="RefSeq" id="XP_021290634.1"/>
    </source>
</evidence>
<dbReference type="GO" id="GO:0006508">
    <property type="term" value="P:proteolysis"/>
    <property type="evidence" value="ECO:0007669"/>
    <property type="project" value="UniProtKB-KW"/>
</dbReference>
<keyword evidence="5" id="KW-0788">Thiol protease</keyword>
<dbReference type="Proteomes" id="UP000504621">
    <property type="component" value="Unplaced"/>
</dbReference>
<keyword evidence="9" id="KW-1185">Reference proteome</keyword>
<feature type="domain" description="Ubiquitin-like protease family profile" evidence="8">
    <location>
        <begin position="387"/>
        <end position="581"/>
    </location>
</feature>
<accession>A0A6J1AW51</accession>
<dbReference type="Gene3D" id="1.10.418.20">
    <property type="match status" value="1"/>
</dbReference>
<dbReference type="GO" id="GO:0008234">
    <property type="term" value="F:cysteine-type peptidase activity"/>
    <property type="evidence" value="ECO:0007669"/>
    <property type="project" value="UniProtKB-KW"/>
</dbReference>
<evidence type="ECO:0000256" key="5">
    <source>
        <dbReference type="ARBA" id="ARBA00022807"/>
    </source>
</evidence>
<dbReference type="GeneID" id="110421368"/>
<evidence type="ECO:0000256" key="6">
    <source>
        <dbReference type="ARBA" id="ARBA00057729"/>
    </source>
</evidence>
<keyword evidence="2 10" id="KW-0645">Protease</keyword>
<evidence type="ECO:0000256" key="7">
    <source>
        <dbReference type="SAM" id="MobiDB-lite"/>
    </source>
</evidence>
<dbReference type="PANTHER" id="PTHR47764">
    <property type="entry name" value="UBIQUITIN-LIKE-SPECIFIC PROTEASE 2B-RELATED"/>
    <property type="match status" value="1"/>
</dbReference>
<evidence type="ECO:0000256" key="2">
    <source>
        <dbReference type="ARBA" id="ARBA00022670"/>
    </source>
</evidence>
<evidence type="ECO:0000256" key="1">
    <source>
        <dbReference type="ARBA" id="ARBA00005234"/>
    </source>
</evidence>
<feature type="region of interest" description="Disordered" evidence="7">
    <location>
        <begin position="826"/>
        <end position="873"/>
    </location>
</feature>
<evidence type="ECO:0000259" key="8">
    <source>
        <dbReference type="PROSITE" id="PS50600"/>
    </source>
</evidence>
<evidence type="ECO:0000256" key="3">
    <source>
        <dbReference type="ARBA" id="ARBA00022786"/>
    </source>
</evidence>
<dbReference type="FunFam" id="3.30.310.130:FF:000006">
    <property type="entry name" value="Probable ubiquitin-like-specific protease 2B"/>
    <property type="match status" value="1"/>
</dbReference>
<dbReference type="Gene3D" id="3.30.310.130">
    <property type="entry name" value="Ubiquitin-related"/>
    <property type="match status" value="1"/>
</dbReference>
<proteinExistence type="inferred from homology"/>
<dbReference type="SUPFAM" id="SSF54001">
    <property type="entry name" value="Cysteine proteinases"/>
    <property type="match status" value="1"/>
</dbReference>
<dbReference type="OrthoDB" id="442460at2759"/>
<dbReference type="RefSeq" id="XP_021290634.1">
    <property type="nucleotide sequence ID" value="XM_021434959.1"/>
</dbReference>
<dbReference type="InterPro" id="IPR057375">
    <property type="entry name" value="ULP2A/B_PH"/>
</dbReference>
<keyword evidence="3" id="KW-0833">Ubl conjugation pathway</keyword>
<dbReference type="Pfam" id="PF02902">
    <property type="entry name" value="Peptidase_C48"/>
    <property type="match status" value="1"/>
</dbReference>
<reference evidence="10" key="1">
    <citation type="submission" date="2025-08" db="UniProtKB">
        <authorList>
            <consortium name="RefSeq"/>
        </authorList>
    </citation>
    <scope>IDENTIFICATION</scope>
    <source>
        <tissue evidence="10">Leaf</tissue>
    </source>
</reference>
<protein>
    <submittedName>
        <fullName evidence="10">Probable ubiquitin-like-specific protease 2A isoform X1</fullName>
    </submittedName>
</protein>
<name>A0A6J1AW51_9ROSI</name>